<protein>
    <submittedName>
        <fullName evidence="3">Nitrous oxide reductase maturation protein, outer-membrane lipoprotein NosL</fullName>
    </submittedName>
</protein>
<dbReference type="PROSITE" id="PS51257">
    <property type="entry name" value="PROKAR_LIPOPROTEIN"/>
    <property type="match status" value="1"/>
</dbReference>
<dbReference type="Pfam" id="PF05573">
    <property type="entry name" value="NosL"/>
    <property type="match status" value="1"/>
</dbReference>
<dbReference type="Proteomes" id="UP000234789">
    <property type="component" value="Unassembled WGS sequence"/>
</dbReference>
<gene>
    <name evidence="3" type="ORF">B8V81_1240</name>
</gene>
<keyword evidence="3" id="KW-0449">Lipoprotein</keyword>
<dbReference type="PANTHER" id="PTHR41247:SF1">
    <property type="entry name" value="HTH-TYPE TRANSCRIPTIONAL REPRESSOR YCNK"/>
    <property type="match status" value="1"/>
</dbReference>
<evidence type="ECO:0000256" key="2">
    <source>
        <dbReference type="SAM" id="SignalP"/>
    </source>
</evidence>
<dbReference type="Gene3D" id="3.30.70.2050">
    <property type="match status" value="1"/>
</dbReference>
<feature type="chain" id="PRO_5014710823" evidence="2">
    <location>
        <begin position="25"/>
        <end position="218"/>
    </location>
</feature>
<accession>A0A2N5N9I2</accession>
<comment type="caution">
    <text evidence="3">The sequence shown here is derived from an EMBL/GenBank/DDBJ whole genome shotgun (WGS) entry which is preliminary data.</text>
</comment>
<evidence type="ECO:0000256" key="1">
    <source>
        <dbReference type="SAM" id="MobiDB-lite"/>
    </source>
</evidence>
<feature type="compositionally biased region" description="Polar residues" evidence="1">
    <location>
        <begin position="209"/>
        <end position="218"/>
    </location>
</feature>
<dbReference type="RefSeq" id="WP_101807964.1">
    <property type="nucleotide sequence ID" value="NZ_NFEZ01000003.1"/>
</dbReference>
<proteinExistence type="predicted"/>
<feature type="region of interest" description="Disordered" evidence="1">
    <location>
        <begin position="163"/>
        <end position="218"/>
    </location>
</feature>
<dbReference type="AlphaFoldDB" id="A0A2N5N9I2"/>
<dbReference type="InterPro" id="IPR008719">
    <property type="entry name" value="N2O_reductase_NosL"/>
</dbReference>
<feature type="signal peptide" evidence="2">
    <location>
        <begin position="1"/>
        <end position="24"/>
    </location>
</feature>
<reference evidence="3 4" key="1">
    <citation type="submission" date="2017-05" db="EMBL/GenBank/DDBJ databases">
        <title>Functional genome analysis of Paenibacillus pasadenensis strain R16: insights on endophytic life style and antifungal activity.</title>
        <authorList>
            <person name="Passera A."/>
            <person name="Marcolungo L."/>
            <person name="Casati P."/>
            <person name="Brasca M."/>
            <person name="Quaglino F."/>
            <person name="Delledonne M."/>
        </authorList>
    </citation>
    <scope>NUCLEOTIDE SEQUENCE [LARGE SCALE GENOMIC DNA]</scope>
    <source>
        <strain evidence="3 4">R16</strain>
    </source>
</reference>
<organism evidence="3 4">
    <name type="scientific">Paenibacillus pasadenensis</name>
    <dbReference type="NCBI Taxonomy" id="217090"/>
    <lineage>
        <taxon>Bacteria</taxon>
        <taxon>Bacillati</taxon>
        <taxon>Bacillota</taxon>
        <taxon>Bacilli</taxon>
        <taxon>Bacillales</taxon>
        <taxon>Paenibacillaceae</taxon>
        <taxon>Paenibacillus</taxon>
    </lineage>
</organism>
<dbReference type="PANTHER" id="PTHR41247">
    <property type="entry name" value="HTH-TYPE TRANSCRIPTIONAL REPRESSOR YCNK"/>
    <property type="match status" value="1"/>
</dbReference>
<dbReference type="SUPFAM" id="SSF160387">
    <property type="entry name" value="NosL/MerB-like"/>
    <property type="match status" value="1"/>
</dbReference>
<keyword evidence="4" id="KW-1185">Reference proteome</keyword>
<feature type="compositionally biased region" description="Basic and acidic residues" evidence="1">
    <location>
        <begin position="166"/>
        <end position="180"/>
    </location>
</feature>
<keyword evidence="2" id="KW-0732">Signal</keyword>
<name>A0A2N5N9I2_9BACL</name>
<sequence>MTTKRCLSRTLPLAALLTLLLLLAACGSKDYGPVPIDESVDKCAICNMTVKDDAFATQLTTTEGKTFKFDDIGCMNDWKAKNAAAKIGGEYVRDYNDKEWIAYADAYYVYDKDLKTPMAYGIVSFKDKASAEAFAQEQGKGQLLTAAELGSHGWEQNMDMMGMGEGHSHDGDAGESHGDGMDMSENAGHEGGMDMSENAGHEGGMDMSENASNAGSGH</sequence>
<evidence type="ECO:0000313" key="4">
    <source>
        <dbReference type="Proteomes" id="UP000234789"/>
    </source>
</evidence>
<dbReference type="EMBL" id="NFEZ01000003">
    <property type="protein sequence ID" value="PLT47016.1"/>
    <property type="molecule type" value="Genomic_DNA"/>
</dbReference>
<evidence type="ECO:0000313" key="3">
    <source>
        <dbReference type="EMBL" id="PLT47016.1"/>
    </source>
</evidence>